<organism evidence="1 2">
    <name type="scientific">Prorocentrum cordatum</name>
    <dbReference type="NCBI Taxonomy" id="2364126"/>
    <lineage>
        <taxon>Eukaryota</taxon>
        <taxon>Sar</taxon>
        <taxon>Alveolata</taxon>
        <taxon>Dinophyceae</taxon>
        <taxon>Prorocentrales</taxon>
        <taxon>Prorocentraceae</taxon>
        <taxon>Prorocentrum</taxon>
    </lineage>
</organism>
<gene>
    <name evidence="1" type="ORF">PCOR1329_LOCUS3608</name>
</gene>
<dbReference type="EMBL" id="CAUYUJ010000925">
    <property type="protein sequence ID" value="CAK0793243.1"/>
    <property type="molecule type" value="Genomic_DNA"/>
</dbReference>
<dbReference type="Proteomes" id="UP001189429">
    <property type="component" value="Unassembled WGS sequence"/>
</dbReference>
<evidence type="ECO:0000313" key="2">
    <source>
        <dbReference type="Proteomes" id="UP001189429"/>
    </source>
</evidence>
<sequence length="339" mass="36898">MIQPAVAAHRAAFIEAKTAEARAARVRGDSRTTYALLRALGGRCTSKQPQHVEKPDGALATSEAERQARRLQRYTDVFKGTPMSIEQLRGIPLEAPIINDCVDVSPSRVEEALMRLTSNRGAGRDGVAAEVLRAGGGAVASTLSEVYGCVVSSEVWPSAWAGSRVVEVHKRKGSKHICDGYRGIHLDSHMCKGLKEILNDQIKPQCADFASHVVLTFVDRSKALQLCTFILYVDLSKAFDKALRELVLGIPLDCKIPNECFASFGLASHHVSWVMEFVPVHGPLMRQWGVPGKVVRLAKNLHSMSWLSYGDVDPAVSVRLGGKQGCDFGSNIFNGSYSV</sequence>
<keyword evidence="2" id="KW-1185">Reference proteome</keyword>
<evidence type="ECO:0008006" key="3">
    <source>
        <dbReference type="Google" id="ProtNLM"/>
    </source>
</evidence>
<name>A0ABN9PJP5_9DINO</name>
<accession>A0ABN9PJP5</accession>
<proteinExistence type="predicted"/>
<feature type="non-terminal residue" evidence="1">
    <location>
        <position position="339"/>
    </location>
</feature>
<evidence type="ECO:0000313" key="1">
    <source>
        <dbReference type="EMBL" id="CAK0793243.1"/>
    </source>
</evidence>
<comment type="caution">
    <text evidence="1">The sequence shown here is derived from an EMBL/GenBank/DDBJ whole genome shotgun (WGS) entry which is preliminary data.</text>
</comment>
<reference evidence="1" key="1">
    <citation type="submission" date="2023-10" db="EMBL/GenBank/DDBJ databases">
        <authorList>
            <person name="Chen Y."/>
            <person name="Shah S."/>
            <person name="Dougan E. K."/>
            <person name="Thang M."/>
            <person name="Chan C."/>
        </authorList>
    </citation>
    <scope>NUCLEOTIDE SEQUENCE [LARGE SCALE GENOMIC DNA]</scope>
</reference>
<protein>
    <recommendedName>
        <fullName evidence="3">Reverse transcriptase domain-containing protein</fullName>
    </recommendedName>
</protein>